<dbReference type="EnsemblPlants" id="AES68317">
    <property type="protein sequence ID" value="AES68317"/>
    <property type="gene ID" value="MTR_3g005880"/>
</dbReference>
<name>G7J074_MEDTR</name>
<accession>A0A0C3VAC3</accession>
<reference evidence="2" key="3">
    <citation type="submission" date="2015-04" db="UniProtKB">
        <authorList>
            <consortium name="EnsemblPlants"/>
        </authorList>
    </citation>
    <scope>IDENTIFICATION</scope>
    <source>
        <strain evidence="2">cv. Jemalong A17</strain>
    </source>
</reference>
<accession>G7J074</accession>
<organism evidence="1 3">
    <name type="scientific">Medicago truncatula</name>
    <name type="common">Barrel medic</name>
    <name type="synonym">Medicago tribuloides</name>
    <dbReference type="NCBI Taxonomy" id="3880"/>
    <lineage>
        <taxon>Eukaryota</taxon>
        <taxon>Viridiplantae</taxon>
        <taxon>Streptophyta</taxon>
        <taxon>Embryophyta</taxon>
        <taxon>Tracheophyta</taxon>
        <taxon>Spermatophyta</taxon>
        <taxon>Magnoliopsida</taxon>
        <taxon>eudicotyledons</taxon>
        <taxon>Gunneridae</taxon>
        <taxon>Pentapetalae</taxon>
        <taxon>rosids</taxon>
        <taxon>fabids</taxon>
        <taxon>Fabales</taxon>
        <taxon>Fabaceae</taxon>
        <taxon>Papilionoideae</taxon>
        <taxon>50 kb inversion clade</taxon>
        <taxon>NPAAA clade</taxon>
        <taxon>Hologalegina</taxon>
        <taxon>IRL clade</taxon>
        <taxon>Trifolieae</taxon>
        <taxon>Medicago</taxon>
    </lineage>
</organism>
<gene>
    <name evidence="1" type="ordered locus">MTR_3g005880</name>
</gene>
<protein>
    <submittedName>
        <fullName evidence="1 2">Uncharacterized protein</fullName>
    </submittedName>
</protein>
<evidence type="ECO:0000313" key="3">
    <source>
        <dbReference type="Proteomes" id="UP000002051"/>
    </source>
</evidence>
<evidence type="ECO:0000313" key="2">
    <source>
        <dbReference type="EnsemblPlants" id="AES68317"/>
    </source>
</evidence>
<dbReference type="AlphaFoldDB" id="G7J074"/>
<sequence length="236" mass="27514">MKYSATLPLSATVALQRLLMFPIAKRKLLLPKEEMEEGWKIFVISYSDANTMIDITDRFDSMLTKRRCIPYGTCDSRDIIYVHLFIKRYGDDHFARTLINKHTEIMSLQSRIPYGMHVRLVSIESNLFFMSIISIRIRIRDYEDFPFLINFFREIDQRTYSVSTFEYFIDEETLNREYFPVKKTDACGGGRDLGGFSGELVDEGNSLKDYVDSPSRVMSFRVLVDSLLEVVHETTS</sequence>
<reference evidence="1 3" key="1">
    <citation type="journal article" date="2011" name="Nature">
        <title>The Medicago genome provides insight into the evolution of rhizobial symbioses.</title>
        <authorList>
            <person name="Young N.D."/>
            <person name="Debelle F."/>
            <person name="Oldroyd G.E."/>
            <person name="Geurts R."/>
            <person name="Cannon S.B."/>
            <person name="Udvardi M.K."/>
            <person name="Benedito V.A."/>
            <person name="Mayer K.F."/>
            <person name="Gouzy J."/>
            <person name="Schoof H."/>
            <person name="Van de Peer Y."/>
            <person name="Proost S."/>
            <person name="Cook D.R."/>
            <person name="Meyers B.C."/>
            <person name="Spannagl M."/>
            <person name="Cheung F."/>
            <person name="De Mita S."/>
            <person name="Krishnakumar V."/>
            <person name="Gundlach H."/>
            <person name="Zhou S."/>
            <person name="Mudge J."/>
            <person name="Bharti A.K."/>
            <person name="Murray J.D."/>
            <person name="Naoumkina M.A."/>
            <person name="Rosen B."/>
            <person name="Silverstein K.A."/>
            <person name="Tang H."/>
            <person name="Rombauts S."/>
            <person name="Zhao P.X."/>
            <person name="Zhou P."/>
            <person name="Barbe V."/>
            <person name="Bardou P."/>
            <person name="Bechner M."/>
            <person name="Bellec A."/>
            <person name="Berger A."/>
            <person name="Berges H."/>
            <person name="Bidwell S."/>
            <person name="Bisseling T."/>
            <person name="Choisne N."/>
            <person name="Couloux A."/>
            <person name="Denny R."/>
            <person name="Deshpande S."/>
            <person name="Dai X."/>
            <person name="Doyle J.J."/>
            <person name="Dudez A.M."/>
            <person name="Farmer A.D."/>
            <person name="Fouteau S."/>
            <person name="Franken C."/>
            <person name="Gibelin C."/>
            <person name="Gish J."/>
            <person name="Goldstein S."/>
            <person name="Gonzalez A.J."/>
            <person name="Green P.J."/>
            <person name="Hallab A."/>
            <person name="Hartog M."/>
            <person name="Hua A."/>
            <person name="Humphray S.J."/>
            <person name="Jeong D.H."/>
            <person name="Jing Y."/>
            <person name="Jocker A."/>
            <person name="Kenton S.M."/>
            <person name="Kim D.J."/>
            <person name="Klee K."/>
            <person name="Lai H."/>
            <person name="Lang C."/>
            <person name="Lin S."/>
            <person name="Macmil S.L."/>
            <person name="Magdelenat G."/>
            <person name="Matthews L."/>
            <person name="McCorrison J."/>
            <person name="Monaghan E.L."/>
            <person name="Mun J.H."/>
            <person name="Najar F.Z."/>
            <person name="Nicholson C."/>
            <person name="Noirot C."/>
            <person name="O'Bleness M."/>
            <person name="Paule C.R."/>
            <person name="Poulain J."/>
            <person name="Prion F."/>
            <person name="Qin B."/>
            <person name="Qu C."/>
            <person name="Retzel E.F."/>
            <person name="Riddle C."/>
            <person name="Sallet E."/>
            <person name="Samain S."/>
            <person name="Samson N."/>
            <person name="Sanders I."/>
            <person name="Saurat O."/>
            <person name="Scarpelli C."/>
            <person name="Schiex T."/>
            <person name="Segurens B."/>
            <person name="Severin A.J."/>
            <person name="Sherrier D.J."/>
            <person name="Shi R."/>
            <person name="Sims S."/>
            <person name="Singer S.R."/>
            <person name="Sinharoy S."/>
            <person name="Sterck L."/>
            <person name="Viollet A."/>
            <person name="Wang B.B."/>
            <person name="Wang K."/>
            <person name="Wang M."/>
            <person name="Wang X."/>
            <person name="Warfsmann J."/>
            <person name="Weissenbach J."/>
            <person name="White D.D."/>
            <person name="White J.D."/>
            <person name="Wiley G.B."/>
            <person name="Wincker P."/>
            <person name="Xing Y."/>
            <person name="Yang L."/>
            <person name="Yao Z."/>
            <person name="Ying F."/>
            <person name="Zhai J."/>
            <person name="Zhou L."/>
            <person name="Zuber A."/>
            <person name="Denarie J."/>
            <person name="Dixon R.A."/>
            <person name="May G.D."/>
            <person name="Schwartz D.C."/>
            <person name="Rogers J."/>
            <person name="Quetier F."/>
            <person name="Town C.D."/>
            <person name="Roe B.A."/>
        </authorList>
    </citation>
    <scope>NUCLEOTIDE SEQUENCE [LARGE SCALE GENOMIC DNA]</scope>
    <source>
        <strain evidence="1">A17</strain>
        <strain evidence="2 3">cv. Jemalong A17</strain>
    </source>
</reference>
<dbReference type="EMBL" id="CM001219">
    <property type="protein sequence ID" value="AES68317.2"/>
    <property type="molecule type" value="Genomic_DNA"/>
</dbReference>
<proteinExistence type="predicted"/>
<dbReference type="Proteomes" id="UP000002051">
    <property type="component" value="Chromosome 3"/>
</dbReference>
<reference evidence="1 3" key="2">
    <citation type="journal article" date="2014" name="BMC Genomics">
        <title>An improved genome release (version Mt4.0) for the model legume Medicago truncatula.</title>
        <authorList>
            <person name="Tang H."/>
            <person name="Krishnakumar V."/>
            <person name="Bidwell S."/>
            <person name="Rosen B."/>
            <person name="Chan A."/>
            <person name="Zhou S."/>
            <person name="Gentzbittel L."/>
            <person name="Childs K.L."/>
            <person name="Yandell M."/>
            <person name="Gundlach H."/>
            <person name="Mayer K.F."/>
            <person name="Schwartz D.C."/>
            <person name="Town C.D."/>
        </authorList>
    </citation>
    <scope>GENOME REANNOTATION</scope>
    <source>
        <strain evidence="2 3">cv. Jemalong A17</strain>
    </source>
</reference>
<keyword evidence="3" id="KW-1185">Reference proteome</keyword>
<evidence type="ECO:0000313" key="1">
    <source>
        <dbReference type="EMBL" id="AES68317.2"/>
    </source>
</evidence>
<dbReference type="HOGENOM" id="CLU_1176940_0_0_1"/>